<feature type="transmembrane region" description="Helical" evidence="6">
    <location>
        <begin position="70"/>
        <end position="88"/>
    </location>
</feature>
<keyword evidence="4 6" id="KW-1133">Transmembrane helix</keyword>
<sequence>MQNLQALSNPIRTVIGTIMRFSRSKDNSSAVVKTMIVSMLILVVNMLTGILTARYLGPTGRGEQTAMVNWSQFLAFCMTFGVPSALIYNAKKAPKDAGTLYGIALLLAVIFGCLASTVGVVLIPFWLDAFSPSVVLFAQMSMVMCPLIAISQINNAMMQVRGEYKQYNIFRYIVPLSTLALLGLLIITGYINPYTSALAYLLPSLPVYVTVTVRLVREYRPKIKNGWLHFKRLFTYGMGSYGNDLMGQVSTYIDQILIAALLAPAELGLYAVAVSLARMVNVFSTSIIVVLFPKASSLEKEDAIAITFRAFRITSTAAILAAIILMLLAPFVFTLLYGPEFKEALTVFRLLVLEVSIGGGTMVLAQAFMALGKPKLVTILQGLGLALVVPLLIILVPAYGLTGAGIAMLSSVILRFICILLNVRFVLKTKIPRLLISRQDIQWLRTTMSNYIRRKPANG</sequence>
<feature type="transmembrane region" description="Helical" evidence="6">
    <location>
        <begin position="30"/>
        <end position="50"/>
    </location>
</feature>
<dbReference type="Proteomes" id="UP001580346">
    <property type="component" value="Unassembled WGS sequence"/>
</dbReference>
<reference evidence="7 8" key="1">
    <citation type="submission" date="2024-09" db="EMBL/GenBank/DDBJ databases">
        <title>Paenibacillus zeirhizospherea sp. nov., isolated from surface of the maize (Zea mays) roots in a horticulture field, Hungary.</title>
        <authorList>
            <person name="Marton D."/>
            <person name="Farkas M."/>
            <person name="Bedics A."/>
            <person name="Toth E."/>
            <person name="Tancsics A."/>
            <person name="Boka K."/>
            <person name="Maroti G."/>
            <person name="Kriszt B."/>
            <person name="Cserhati M."/>
        </authorList>
    </citation>
    <scope>NUCLEOTIDE SEQUENCE [LARGE SCALE GENOMIC DNA]</scope>
    <source>
        <strain evidence="7 8">KCTC 33519</strain>
    </source>
</reference>
<accession>A0ABV5AS55</accession>
<comment type="caution">
    <text evidence="7">The sequence shown here is derived from an EMBL/GenBank/DDBJ whole genome shotgun (WGS) entry which is preliminary data.</text>
</comment>
<keyword evidence="2" id="KW-1003">Cell membrane</keyword>
<dbReference type="InterPro" id="IPR050833">
    <property type="entry name" value="Poly_Biosynth_Transport"/>
</dbReference>
<dbReference type="PANTHER" id="PTHR30250:SF11">
    <property type="entry name" value="O-ANTIGEN TRANSPORTER-RELATED"/>
    <property type="match status" value="1"/>
</dbReference>
<evidence type="ECO:0000313" key="8">
    <source>
        <dbReference type="Proteomes" id="UP001580346"/>
    </source>
</evidence>
<feature type="transmembrane region" description="Helical" evidence="6">
    <location>
        <begin position="269"/>
        <end position="292"/>
    </location>
</feature>
<proteinExistence type="predicted"/>
<feature type="transmembrane region" description="Helical" evidence="6">
    <location>
        <begin position="313"/>
        <end position="338"/>
    </location>
</feature>
<evidence type="ECO:0000256" key="1">
    <source>
        <dbReference type="ARBA" id="ARBA00004651"/>
    </source>
</evidence>
<comment type="subcellular location">
    <subcellularLocation>
        <location evidence="1">Cell membrane</location>
        <topology evidence="1">Multi-pass membrane protein</topology>
    </subcellularLocation>
</comment>
<evidence type="ECO:0000313" key="7">
    <source>
        <dbReference type="EMBL" id="MFB5267048.1"/>
    </source>
</evidence>
<organism evidence="7 8">
    <name type="scientific">Paenibacillus enshidis</name>
    <dbReference type="NCBI Taxonomy" id="1458439"/>
    <lineage>
        <taxon>Bacteria</taxon>
        <taxon>Bacillati</taxon>
        <taxon>Bacillota</taxon>
        <taxon>Bacilli</taxon>
        <taxon>Bacillales</taxon>
        <taxon>Paenibacillaceae</taxon>
        <taxon>Paenibacillus</taxon>
    </lineage>
</organism>
<name>A0ABV5AS55_9BACL</name>
<evidence type="ECO:0000256" key="2">
    <source>
        <dbReference type="ARBA" id="ARBA00022475"/>
    </source>
</evidence>
<protein>
    <submittedName>
        <fullName evidence="7">Lipopolysaccharide biosynthesis protein</fullName>
    </submittedName>
</protein>
<gene>
    <name evidence="7" type="ORF">ACE41H_09645</name>
</gene>
<feature type="transmembrane region" description="Helical" evidence="6">
    <location>
        <begin position="100"/>
        <end position="127"/>
    </location>
</feature>
<evidence type="ECO:0000256" key="3">
    <source>
        <dbReference type="ARBA" id="ARBA00022692"/>
    </source>
</evidence>
<dbReference type="EMBL" id="JBHHMI010000006">
    <property type="protein sequence ID" value="MFB5267048.1"/>
    <property type="molecule type" value="Genomic_DNA"/>
</dbReference>
<keyword evidence="8" id="KW-1185">Reference proteome</keyword>
<dbReference type="Pfam" id="PF13440">
    <property type="entry name" value="Polysacc_synt_3"/>
    <property type="match status" value="1"/>
</dbReference>
<feature type="transmembrane region" description="Helical" evidence="6">
    <location>
        <begin position="172"/>
        <end position="191"/>
    </location>
</feature>
<evidence type="ECO:0000256" key="4">
    <source>
        <dbReference type="ARBA" id="ARBA00022989"/>
    </source>
</evidence>
<evidence type="ECO:0000256" key="5">
    <source>
        <dbReference type="ARBA" id="ARBA00023136"/>
    </source>
</evidence>
<feature type="transmembrane region" description="Helical" evidence="6">
    <location>
        <begin position="133"/>
        <end position="151"/>
    </location>
</feature>
<evidence type="ECO:0000256" key="6">
    <source>
        <dbReference type="SAM" id="Phobius"/>
    </source>
</evidence>
<keyword evidence="3 6" id="KW-0812">Transmembrane</keyword>
<feature type="transmembrane region" description="Helical" evidence="6">
    <location>
        <begin position="383"/>
        <end position="400"/>
    </location>
</feature>
<feature type="transmembrane region" description="Helical" evidence="6">
    <location>
        <begin position="350"/>
        <end position="371"/>
    </location>
</feature>
<dbReference type="PANTHER" id="PTHR30250">
    <property type="entry name" value="PST FAMILY PREDICTED COLANIC ACID TRANSPORTER"/>
    <property type="match status" value="1"/>
</dbReference>
<keyword evidence="5 6" id="KW-0472">Membrane</keyword>
<feature type="transmembrane region" description="Helical" evidence="6">
    <location>
        <begin position="406"/>
        <end position="427"/>
    </location>
</feature>
<dbReference type="RefSeq" id="WP_375355008.1">
    <property type="nucleotide sequence ID" value="NZ_JBHHMI010000006.1"/>
</dbReference>